<dbReference type="CDD" id="cd01715">
    <property type="entry name" value="ETF_alpha"/>
    <property type="match status" value="1"/>
</dbReference>
<evidence type="ECO:0000313" key="7">
    <source>
        <dbReference type="Proteomes" id="UP000051012"/>
    </source>
</evidence>
<dbReference type="InterPro" id="IPR014730">
    <property type="entry name" value="ETF_a/b_N"/>
</dbReference>
<dbReference type="SUPFAM" id="SSF52402">
    <property type="entry name" value="Adenine nucleotide alpha hydrolases-like"/>
    <property type="match status" value="1"/>
</dbReference>
<evidence type="ECO:0000313" key="6">
    <source>
        <dbReference type="EMBL" id="KPJ71192.1"/>
    </source>
</evidence>
<proteinExistence type="inferred from homology"/>
<dbReference type="PATRIC" id="fig|1703772.3.peg.896"/>
<dbReference type="Pfam" id="PF00766">
    <property type="entry name" value="ETF_alpha"/>
    <property type="match status" value="1"/>
</dbReference>
<dbReference type="GO" id="GO:0050660">
    <property type="term" value="F:flavin adenine dinucleotide binding"/>
    <property type="evidence" value="ECO:0007669"/>
    <property type="project" value="InterPro"/>
</dbReference>
<dbReference type="InterPro" id="IPR014729">
    <property type="entry name" value="Rossmann-like_a/b/a_fold"/>
</dbReference>
<dbReference type="PANTHER" id="PTHR43153:SF1">
    <property type="entry name" value="ELECTRON TRANSFER FLAVOPROTEIN SUBUNIT ALPHA, MITOCHONDRIAL"/>
    <property type="match status" value="1"/>
</dbReference>
<feature type="binding site" evidence="4">
    <location>
        <position position="289"/>
    </location>
    <ligand>
        <name>FAD</name>
        <dbReference type="ChEBI" id="CHEBI:57692"/>
    </ligand>
</feature>
<evidence type="ECO:0000256" key="4">
    <source>
        <dbReference type="PIRSR" id="PIRSR000089-1"/>
    </source>
</evidence>
<dbReference type="AlphaFoldDB" id="A0A0S7Y916"/>
<evidence type="ECO:0000256" key="3">
    <source>
        <dbReference type="ARBA" id="ARBA00022630"/>
    </source>
</evidence>
<keyword evidence="4" id="KW-0274">FAD</keyword>
<accession>A0A0S7Y916</accession>
<name>A0A0S7Y916_UNCT6</name>
<dbReference type="EMBL" id="LJNI01000134">
    <property type="protein sequence ID" value="KPJ71192.1"/>
    <property type="molecule type" value="Genomic_DNA"/>
</dbReference>
<dbReference type="Pfam" id="PF01012">
    <property type="entry name" value="ETF"/>
    <property type="match status" value="1"/>
</dbReference>
<dbReference type="PIRSF" id="PIRSF000089">
    <property type="entry name" value="Electra_flavoP_a"/>
    <property type="match status" value="1"/>
</dbReference>
<comment type="caution">
    <text evidence="6">The sequence shown here is derived from an EMBL/GenBank/DDBJ whole genome shotgun (WGS) entry which is preliminary data.</text>
</comment>
<feature type="binding site" evidence="4">
    <location>
        <position position="212"/>
    </location>
    <ligand>
        <name>FAD</name>
        <dbReference type="ChEBI" id="CHEBI:57692"/>
    </ligand>
</feature>
<evidence type="ECO:0000256" key="1">
    <source>
        <dbReference type="ARBA" id="ARBA00005817"/>
    </source>
</evidence>
<dbReference type="SUPFAM" id="SSF52467">
    <property type="entry name" value="DHS-like NAD/FAD-binding domain"/>
    <property type="match status" value="1"/>
</dbReference>
<evidence type="ECO:0000259" key="5">
    <source>
        <dbReference type="SMART" id="SM00893"/>
    </source>
</evidence>
<keyword evidence="3" id="KW-0285">Flavoprotein</keyword>
<dbReference type="InterPro" id="IPR029035">
    <property type="entry name" value="DHS-like_NAD/FAD-binding_dom"/>
</dbReference>
<dbReference type="InterPro" id="IPR014731">
    <property type="entry name" value="ETF_asu_C"/>
</dbReference>
<protein>
    <recommendedName>
        <fullName evidence="5">Electron transfer flavoprotein alpha/beta-subunit N-terminal domain-containing protein</fullName>
    </recommendedName>
</protein>
<evidence type="ECO:0000256" key="2">
    <source>
        <dbReference type="ARBA" id="ARBA00022448"/>
    </source>
</evidence>
<dbReference type="GO" id="GO:0033539">
    <property type="term" value="P:fatty acid beta-oxidation using acyl-CoA dehydrogenase"/>
    <property type="evidence" value="ECO:0007669"/>
    <property type="project" value="TreeGrafter"/>
</dbReference>
<comment type="similarity">
    <text evidence="1">Belongs to the ETF alpha-subunit/FixB family.</text>
</comment>
<dbReference type="InterPro" id="IPR001308">
    <property type="entry name" value="ETF_a/FixB"/>
</dbReference>
<sequence length="327" mass="36025">MADIFALVEHRQGVIRDITYELLTCGKKIAEKQNTQLTAVLFGHKTEPLLEKLKSYAHHIVVVDNELYKEFNAETYQITLADILKKKSPMLTIIGHTAFGWDLCPALASQMNTPFTTDCLDIEITDNKLKVIRQMFDGKLNARVILKENPSYMITVRSGSFPAEQGNLSAEIEKIDAPIGAEPDYRKFIEYIEAAIGEVDITKADVLVGIGRGIKEQTNIPVIEDFAKAIGGVLSCSRPIVDAGWLPKDRQVGSSGKTVKPKLYIALGISGAFQHIVGMKASDIIIAVNKDPNAPIFNEADYGIVDDLFKVVPALKEKILEVKQAKG</sequence>
<dbReference type="FunFam" id="3.40.50.1220:FF:000004">
    <property type="entry name" value="Electron transfer flavoprotein"/>
    <property type="match status" value="1"/>
</dbReference>
<dbReference type="PANTHER" id="PTHR43153">
    <property type="entry name" value="ELECTRON TRANSFER FLAVOPROTEIN ALPHA"/>
    <property type="match status" value="1"/>
</dbReference>
<dbReference type="Proteomes" id="UP000051012">
    <property type="component" value="Unassembled WGS sequence"/>
</dbReference>
<feature type="binding site" evidence="4">
    <location>
        <begin position="237"/>
        <end position="238"/>
    </location>
    <ligand>
        <name>FAD</name>
        <dbReference type="ChEBI" id="CHEBI:57692"/>
    </ligand>
</feature>
<reference evidence="6 7" key="1">
    <citation type="journal article" date="2015" name="Microbiome">
        <title>Genomic resolution of linkages in carbon, nitrogen, and sulfur cycling among widespread estuary sediment bacteria.</title>
        <authorList>
            <person name="Baker B.J."/>
            <person name="Lazar C.S."/>
            <person name="Teske A.P."/>
            <person name="Dick G.J."/>
        </authorList>
    </citation>
    <scope>NUCLEOTIDE SEQUENCE [LARGE SCALE GENOMIC DNA]</scope>
    <source>
        <strain evidence="6">DG_78</strain>
    </source>
</reference>
<gene>
    <name evidence="6" type="ORF">AMJ52_08855</name>
</gene>
<feature type="domain" description="Electron transfer flavoprotein alpha/beta-subunit N-terminal" evidence="5">
    <location>
        <begin position="4"/>
        <end position="183"/>
    </location>
</feature>
<dbReference type="GO" id="GO:0009055">
    <property type="term" value="F:electron transfer activity"/>
    <property type="evidence" value="ECO:0007669"/>
    <property type="project" value="InterPro"/>
</dbReference>
<dbReference type="Gene3D" id="3.40.50.1220">
    <property type="entry name" value="TPP-binding domain"/>
    <property type="match status" value="1"/>
</dbReference>
<feature type="binding site" evidence="4">
    <location>
        <begin position="268"/>
        <end position="275"/>
    </location>
    <ligand>
        <name>FAD</name>
        <dbReference type="ChEBI" id="CHEBI:57692"/>
    </ligand>
</feature>
<organism evidence="6 7">
    <name type="scientific">candidate division TA06 bacterium DG_78</name>
    <dbReference type="NCBI Taxonomy" id="1703772"/>
    <lineage>
        <taxon>Bacteria</taxon>
        <taxon>Bacteria division TA06</taxon>
    </lineage>
</organism>
<keyword evidence="2" id="KW-0813">Transport</keyword>
<dbReference type="InterPro" id="IPR033947">
    <property type="entry name" value="ETF_alpha_N"/>
</dbReference>
<comment type="cofactor">
    <cofactor evidence="4">
        <name>FAD</name>
        <dbReference type="ChEBI" id="CHEBI:57692"/>
    </cofactor>
    <text evidence="4">Binds 1 FAD per dimer.</text>
</comment>
<dbReference type="SMART" id="SM00893">
    <property type="entry name" value="ETF"/>
    <property type="match status" value="1"/>
</dbReference>
<feature type="binding site" evidence="4">
    <location>
        <begin position="251"/>
        <end position="255"/>
    </location>
    <ligand>
        <name>FAD</name>
        <dbReference type="ChEBI" id="CHEBI:57692"/>
    </ligand>
</feature>
<dbReference type="Gene3D" id="3.40.50.620">
    <property type="entry name" value="HUPs"/>
    <property type="match status" value="1"/>
</dbReference>